<dbReference type="GO" id="GO:0005886">
    <property type="term" value="C:plasma membrane"/>
    <property type="evidence" value="ECO:0007669"/>
    <property type="project" value="UniProtKB-SubCell"/>
</dbReference>
<evidence type="ECO:0000256" key="12">
    <source>
        <dbReference type="ARBA" id="ARBA00037975"/>
    </source>
</evidence>
<keyword evidence="6 13" id="KW-0812">Transmembrane</keyword>
<dbReference type="InterPro" id="IPR052168">
    <property type="entry name" value="Cytochrome_b561_oxidase"/>
</dbReference>
<dbReference type="InterPro" id="IPR011577">
    <property type="entry name" value="Cyt_b561_bac/Ni-Hgenase"/>
</dbReference>
<dbReference type="eggNOG" id="COG2353">
    <property type="taxonomic scope" value="Bacteria"/>
</dbReference>
<keyword evidence="3" id="KW-0813">Transport</keyword>
<dbReference type="GO" id="GO:0020037">
    <property type="term" value="F:heme binding"/>
    <property type="evidence" value="ECO:0007669"/>
    <property type="project" value="TreeGrafter"/>
</dbReference>
<feature type="transmembrane region" description="Helical" evidence="13">
    <location>
        <begin position="146"/>
        <end position="167"/>
    </location>
</feature>
<dbReference type="Pfam" id="PF01292">
    <property type="entry name" value="Ni_hydr_CYTB"/>
    <property type="match status" value="1"/>
</dbReference>
<keyword evidence="16" id="KW-1185">Reference proteome</keyword>
<feature type="domain" description="Lipid/polyisoprenoid-binding YceI-like" evidence="14">
    <location>
        <begin position="233"/>
        <end position="386"/>
    </location>
</feature>
<proteinExistence type="inferred from homology"/>
<dbReference type="OrthoDB" id="1247465at2"/>
<gene>
    <name evidence="15" type="ORF">Rsw2DRAFT_0992</name>
</gene>
<protein>
    <submittedName>
        <fullName evidence="15">YceI family protein</fullName>
    </submittedName>
</protein>
<evidence type="ECO:0000256" key="7">
    <source>
        <dbReference type="ARBA" id="ARBA00022723"/>
    </source>
</evidence>
<dbReference type="PANTHER" id="PTHR30529:SF7">
    <property type="entry name" value="CYTOCHROME B561 BACTERIAL_NI-HYDROGENASE DOMAIN-CONTAINING PROTEIN"/>
    <property type="match status" value="1"/>
</dbReference>
<sequence length="388" mass="40719">MRNTTRSYGKAARSLHWLTALLILTAIPLGLYANALPVDGAEAAAAKAAVFSLHKTLGIATFFVALLRIAYMLTETRPAPLHPERRLETFAAEATHWLLYLSLLAVPLSGWVHHAATSGFAPILWPLGQDLPLVPKSESLAAAASALHWVFTKLMAAAILLHVAGALKHALIDRDSTLARMLRGTPAGQTHASRATKPLLTALAVYILGAGLAVALIPPAPTAQAPQTATSGNWQITSGTLSFSVSRLGTAVEGSFATWSAEITFDPEAATGNHVTARIDTSSLTLGAVTDQAKGPEFLNAALHPTAIFTAEITADGTAYLATGTLSLHGISQPLTLPFTLQITGDTAQMQGTATLDRRAFQIGTAYPDEATVGFPVTVSIALTATRR</sequence>
<evidence type="ECO:0000256" key="13">
    <source>
        <dbReference type="SAM" id="Phobius"/>
    </source>
</evidence>
<dbReference type="STRING" id="371731.Rsw2DRAFT_0992"/>
<evidence type="ECO:0000256" key="10">
    <source>
        <dbReference type="ARBA" id="ARBA00023004"/>
    </source>
</evidence>
<evidence type="ECO:0000256" key="2">
    <source>
        <dbReference type="ARBA" id="ARBA00004651"/>
    </source>
</evidence>
<dbReference type="EMBL" id="ACYY01000005">
    <property type="protein sequence ID" value="EEW25921.1"/>
    <property type="molecule type" value="Genomic_DNA"/>
</dbReference>
<evidence type="ECO:0000313" key="15">
    <source>
        <dbReference type="EMBL" id="EEW25921.1"/>
    </source>
</evidence>
<comment type="similarity">
    <text evidence="12">Belongs to the cytochrome b561 family.</text>
</comment>
<evidence type="ECO:0000256" key="5">
    <source>
        <dbReference type="ARBA" id="ARBA00022617"/>
    </source>
</evidence>
<comment type="cofactor">
    <cofactor evidence="1">
        <name>heme b</name>
        <dbReference type="ChEBI" id="CHEBI:60344"/>
    </cofactor>
</comment>
<comment type="subcellular location">
    <subcellularLocation>
        <location evidence="2">Cell membrane</location>
        <topology evidence="2">Multi-pass membrane protein</topology>
    </subcellularLocation>
</comment>
<evidence type="ECO:0000256" key="8">
    <source>
        <dbReference type="ARBA" id="ARBA00022982"/>
    </source>
</evidence>
<evidence type="ECO:0000256" key="11">
    <source>
        <dbReference type="ARBA" id="ARBA00023136"/>
    </source>
</evidence>
<dbReference type="Gene3D" id="2.40.128.110">
    <property type="entry name" value="Lipid/polyisoprenoid-binding, YceI-like"/>
    <property type="match status" value="1"/>
</dbReference>
<dbReference type="GO" id="GO:0009055">
    <property type="term" value="F:electron transfer activity"/>
    <property type="evidence" value="ECO:0007669"/>
    <property type="project" value="InterPro"/>
</dbReference>
<dbReference type="GO" id="GO:0022904">
    <property type="term" value="P:respiratory electron transport chain"/>
    <property type="evidence" value="ECO:0007669"/>
    <property type="project" value="InterPro"/>
</dbReference>
<dbReference type="Pfam" id="PF04264">
    <property type="entry name" value="YceI"/>
    <property type="match status" value="1"/>
</dbReference>
<accession>C8RYW4</accession>
<dbReference type="Gene3D" id="1.20.950.20">
    <property type="entry name" value="Transmembrane di-heme cytochromes, Chain C"/>
    <property type="match status" value="1"/>
</dbReference>
<evidence type="ECO:0000256" key="6">
    <source>
        <dbReference type="ARBA" id="ARBA00022692"/>
    </source>
</evidence>
<evidence type="ECO:0000256" key="4">
    <source>
        <dbReference type="ARBA" id="ARBA00022475"/>
    </source>
</evidence>
<reference evidence="15 16" key="1">
    <citation type="submission" date="2009-08" db="EMBL/GenBank/DDBJ databases">
        <title>The draft genome of Rhodobacter sp. SW2.</title>
        <authorList>
            <consortium name="US DOE Joint Genome Institute (JGI-PGF)"/>
            <person name="Lucas S."/>
            <person name="Copeland A."/>
            <person name="Lapidus A."/>
            <person name="Glavina del Rio T."/>
            <person name="Tice H."/>
            <person name="Bruce D."/>
            <person name="Goodwin L."/>
            <person name="Pitluck S."/>
            <person name="Larimer F."/>
            <person name="Land M.L."/>
            <person name="Hauser L."/>
            <person name="Emerson D."/>
        </authorList>
    </citation>
    <scope>NUCLEOTIDE SEQUENCE [LARGE SCALE GENOMIC DNA]</scope>
    <source>
        <strain evidence="15 16">SW2</strain>
    </source>
</reference>
<dbReference type="InterPro" id="IPR016174">
    <property type="entry name" value="Di-haem_cyt_TM"/>
</dbReference>
<dbReference type="PANTHER" id="PTHR30529">
    <property type="entry name" value="CYTOCHROME B561"/>
    <property type="match status" value="1"/>
</dbReference>
<keyword evidence="8" id="KW-0249">Electron transport</keyword>
<comment type="caution">
    <text evidence="15">The sequence shown here is derived from an EMBL/GenBank/DDBJ whole genome shotgun (WGS) entry which is preliminary data.</text>
</comment>
<dbReference type="Proteomes" id="UP000010121">
    <property type="component" value="Unassembled WGS sequence"/>
</dbReference>
<dbReference type="AlphaFoldDB" id="C8RYW4"/>
<dbReference type="GO" id="GO:0046872">
    <property type="term" value="F:metal ion binding"/>
    <property type="evidence" value="ECO:0007669"/>
    <property type="project" value="UniProtKB-KW"/>
</dbReference>
<name>C8RYW4_9RHOB</name>
<evidence type="ECO:0000313" key="16">
    <source>
        <dbReference type="Proteomes" id="UP000010121"/>
    </source>
</evidence>
<feature type="transmembrane region" description="Helical" evidence="13">
    <location>
        <begin position="53"/>
        <end position="73"/>
    </location>
</feature>
<keyword evidence="7" id="KW-0479">Metal-binding</keyword>
<organism evidence="15 16">
    <name type="scientific">Rhodobacter ferrooxidans</name>
    <dbReference type="NCBI Taxonomy" id="371731"/>
    <lineage>
        <taxon>Bacteria</taxon>
        <taxon>Pseudomonadati</taxon>
        <taxon>Pseudomonadota</taxon>
        <taxon>Alphaproteobacteria</taxon>
        <taxon>Rhodobacterales</taxon>
        <taxon>Rhodobacter group</taxon>
        <taxon>Rhodobacter</taxon>
    </lineage>
</organism>
<keyword evidence="10" id="KW-0408">Iron</keyword>
<dbReference type="SUPFAM" id="SSF81342">
    <property type="entry name" value="Transmembrane di-heme cytochromes"/>
    <property type="match status" value="1"/>
</dbReference>
<evidence type="ECO:0000256" key="3">
    <source>
        <dbReference type="ARBA" id="ARBA00022448"/>
    </source>
</evidence>
<keyword evidence="11 13" id="KW-0472">Membrane</keyword>
<feature type="transmembrane region" description="Helical" evidence="13">
    <location>
        <begin position="199"/>
        <end position="217"/>
    </location>
</feature>
<dbReference type="SUPFAM" id="SSF101874">
    <property type="entry name" value="YceI-like"/>
    <property type="match status" value="1"/>
</dbReference>
<evidence type="ECO:0000256" key="1">
    <source>
        <dbReference type="ARBA" id="ARBA00001970"/>
    </source>
</evidence>
<feature type="transmembrane region" description="Helical" evidence="13">
    <location>
        <begin position="94"/>
        <end position="112"/>
    </location>
</feature>
<evidence type="ECO:0000259" key="14">
    <source>
        <dbReference type="SMART" id="SM00867"/>
    </source>
</evidence>
<dbReference type="SMART" id="SM00867">
    <property type="entry name" value="YceI"/>
    <property type="match status" value="1"/>
</dbReference>
<keyword evidence="5" id="KW-0349">Heme</keyword>
<dbReference type="RefSeq" id="WP_008028673.1">
    <property type="nucleotide sequence ID" value="NZ_ACYY01000005.1"/>
</dbReference>
<dbReference type="InterPro" id="IPR007372">
    <property type="entry name" value="Lipid/polyisoprenoid-bd_YceI"/>
</dbReference>
<keyword evidence="9 13" id="KW-1133">Transmembrane helix</keyword>
<keyword evidence="4" id="KW-1003">Cell membrane</keyword>
<dbReference type="InterPro" id="IPR036761">
    <property type="entry name" value="TTHA0802/YceI-like_sf"/>
</dbReference>
<evidence type="ECO:0000256" key="9">
    <source>
        <dbReference type="ARBA" id="ARBA00022989"/>
    </source>
</evidence>
<dbReference type="eggNOG" id="COG3038">
    <property type="taxonomic scope" value="Bacteria"/>
</dbReference>